<accession>A0A2A5ITZ6</accession>
<reference evidence="2 3" key="1">
    <citation type="submission" date="2017-06" db="EMBL/GenBank/DDBJ databases">
        <title>Draft Genome Sequence of Bacillus sp Strain 36R Isolated from saline sediment at Atanasia, Sonora, Mexico.</title>
        <authorList>
            <person name="Sanchez Diaz R."/>
            <person name="Quiroz Macias M.E."/>
            <person name="Ibarra Gamez J.C."/>
            <person name="Enciso Ibarra J."/>
            <person name="Gomez Gil B."/>
            <person name="Galaviz Silva L."/>
        </authorList>
    </citation>
    <scope>NUCLEOTIDE SEQUENCE [LARGE SCALE GENOMIC DNA]</scope>
    <source>
        <strain evidence="2 3">36R_ATNSAL</strain>
    </source>
</reference>
<sequence length="105" mass="12173">MKTIHKLFLLFILLAIIVILPLLSPMIFTNSTERGAIRQAIYQEGYPYQSYFAILQKKNHVDPQYGQLYDVYWQAWKSETGMTPSVCYSKKVEEKEYKVSCGTAP</sequence>
<feature type="transmembrane region" description="Helical" evidence="1">
    <location>
        <begin position="7"/>
        <end position="28"/>
    </location>
</feature>
<protein>
    <submittedName>
        <fullName evidence="2">Uncharacterized protein</fullName>
    </submittedName>
</protein>
<dbReference type="EMBL" id="NKHG01000083">
    <property type="protein sequence ID" value="PCK20790.1"/>
    <property type="molecule type" value="Genomic_DNA"/>
</dbReference>
<evidence type="ECO:0000313" key="2">
    <source>
        <dbReference type="EMBL" id="PCK20790.1"/>
    </source>
</evidence>
<evidence type="ECO:0000256" key="1">
    <source>
        <dbReference type="SAM" id="Phobius"/>
    </source>
</evidence>
<evidence type="ECO:0000313" key="3">
    <source>
        <dbReference type="Proteomes" id="UP000228754"/>
    </source>
</evidence>
<organism evidence="2 3">
    <name type="scientific">Bacillus pumilus</name>
    <name type="common">Bacillus mesentericus</name>
    <dbReference type="NCBI Taxonomy" id="1408"/>
    <lineage>
        <taxon>Bacteria</taxon>
        <taxon>Bacillati</taxon>
        <taxon>Bacillota</taxon>
        <taxon>Bacilli</taxon>
        <taxon>Bacillales</taxon>
        <taxon>Bacillaceae</taxon>
        <taxon>Bacillus</taxon>
    </lineage>
</organism>
<dbReference type="Proteomes" id="UP000228754">
    <property type="component" value="Unassembled WGS sequence"/>
</dbReference>
<keyword evidence="1" id="KW-1133">Transmembrane helix</keyword>
<proteinExistence type="predicted"/>
<keyword evidence="1" id="KW-0472">Membrane</keyword>
<dbReference type="OrthoDB" id="2930627at2"/>
<name>A0A2A5ITZ6_BACPU</name>
<gene>
    <name evidence="2" type="ORF">CEY02_11755</name>
</gene>
<dbReference type="AlphaFoldDB" id="A0A2A5ITZ6"/>
<comment type="caution">
    <text evidence="2">The sequence shown here is derived from an EMBL/GenBank/DDBJ whole genome shotgun (WGS) entry which is preliminary data.</text>
</comment>
<keyword evidence="1" id="KW-0812">Transmembrane</keyword>